<dbReference type="Proteomes" id="UP000256629">
    <property type="component" value="Unassembled WGS sequence"/>
</dbReference>
<organism evidence="1 2">
    <name type="scientific">Seonamhaeicola aphaedonensis</name>
    <dbReference type="NCBI Taxonomy" id="1461338"/>
    <lineage>
        <taxon>Bacteria</taxon>
        <taxon>Pseudomonadati</taxon>
        <taxon>Bacteroidota</taxon>
        <taxon>Flavobacteriia</taxon>
        <taxon>Flavobacteriales</taxon>
        <taxon>Flavobacteriaceae</taxon>
    </lineage>
</organism>
<evidence type="ECO:0000313" key="1">
    <source>
        <dbReference type="EMBL" id="RED48822.1"/>
    </source>
</evidence>
<protein>
    <submittedName>
        <fullName evidence="1">Uncharacterized protein</fullName>
    </submittedName>
</protein>
<comment type="caution">
    <text evidence="1">The sequence shown here is derived from an EMBL/GenBank/DDBJ whole genome shotgun (WGS) entry which is preliminary data.</text>
</comment>
<reference evidence="1 2" key="1">
    <citation type="submission" date="2018-07" db="EMBL/GenBank/DDBJ databases">
        <title>Genomic Encyclopedia of Type Strains, Phase III (KMG-III): the genomes of soil and plant-associated and newly described type strains.</title>
        <authorList>
            <person name="Whitman W."/>
        </authorList>
    </citation>
    <scope>NUCLEOTIDE SEQUENCE [LARGE SCALE GENOMIC DNA]</scope>
    <source>
        <strain evidence="1 2">CECT 8487</strain>
    </source>
</reference>
<sequence>MLIQIIMETNNETQVLYLLESVDLVKKTGVLKIKEDRKYAHWIRLKVSISPLLLYRIRKKSYKGLGRNKTFIGTEFKSTLNSPKYSKNPFRLVEFVPDEHSDIPLNYRLELVFEMFSERIEKLNAFHKPVLIGYRNRVLEPSKYIRFIQITVTKKKSECKRKLSFSS</sequence>
<evidence type="ECO:0000313" key="2">
    <source>
        <dbReference type="Proteomes" id="UP000256629"/>
    </source>
</evidence>
<name>A0A3D9HH11_9FLAO</name>
<dbReference type="EMBL" id="QRDX01000003">
    <property type="protein sequence ID" value="RED48822.1"/>
    <property type="molecule type" value="Genomic_DNA"/>
</dbReference>
<keyword evidence="2" id="KW-1185">Reference proteome</keyword>
<proteinExistence type="predicted"/>
<dbReference type="AlphaFoldDB" id="A0A3D9HH11"/>
<accession>A0A3D9HH11</accession>
<gene>
    <name evidence="1" type="ORF">DFQ02_103152</name>
</gene>